<gene>
    <name evidence="17" type="primary">ribD</name>
    <name evidence="17" type="ORF">E0H31_19155</name>
</gene>
<dbReference type="Gene3D" id="3.40.430.10">
    <property type="entry name" value="Dihydrofolate Reductase, subunit A"/>
    <property type="match status" value="2"/>
</dbReference>
<dbReference type="NCBIfam" id="TIGR00326">
    <property type="entry name" value="eubact_ribD"/>
    <property type="match status" value="1"/>
</dbReference>
<evidence type="ECO:0000256" key="3">
    <source>
        <dbReference type="ARBA" id="ARBA00004910"/>
    </source>
</evidence>
<evidence type="ECO:0000256" key="2">
    <source>
        <dbReference type="ARBA" id="ARBA00004882"/>
    </source>
</evidence>
<evidence type="ECO:0000256" key="6">
    <source>
        <dbReference type="ARBA" id="ARBA00012766"/>
    </source>
</evidence>
<dbReference type="GO" id="GO:0009231">
    <property type="term" value="P:riboflavin biosynthetic process"/>
    <property type="evidence" value="ECO:0007669"/>
    <property type="project" value="UniProtKB-UniPathway"/>
</dbReference>
<evidence type="ECO:0000256" key="4">
    <source>
        <dbReference type="ARBA" id="ARBA00005259"/>
    </source>
</evidence>
<organism evidence="17 18">
    <name type="scientific">Rhizobium leguminosarum bv. viciae</name>
    <dbReference type="NCBI Taxonomy" id="387"/>
    <lineage>
        <taxon>Bacteria</taxon>
        <taxon>Pseudomonadati</taxon>
        <taxon>Pseudomonadota</taxon>
        <taxon>Alphaproteobacteria</taxon>
        <taxon>Hyphomicrobiales</taxon>
        <taxon>Rhizobiaceae</taxon>
        <taxon>Rhizobium/Agrobacterium group</taxon>
        <taxon>Rhizobium</taxon>
    </lineage>
</organism>
<accession>A0A8G2IWQ4</accession>
<proteinExistence type="inferred from homology"/>
<evidence type="ECO:0000313" key="18">
    <source>
        <dbReference type="Proteomes" id="UP000291866"/>
    </source>
</evidence>
<evidence type="ECO:0000256" key="10">
    <source>
        <dbReference type="ARBA" id="ARBA00022723"/>
    </source>
</evidence>
<evidence type="ECO:0000256" key="15">
    <source>
        <dbReference type="SAM" id="MobiDB-lite"/>
    </source>
</evidence>
<dbReference type="PROSITE" id="PS00903">
    <property type="entry name" value="CYT_DCMP_DEAMINASES_1"/>
    <property type="match status" value="1"/>
</dbReference>
<dbReference type="Proteomes" id="UP000291866">
    <property type="component" value="Unassembled WGS sequence"/>
</dbReference>
<keyword evidence="13 17" id="KW-0560">Oxidoreductase</keyword>
<dbReference type="EC" id="1.1.1.193" evidence="7"/>
<dbReference type="Pfam" id="PF00383">
    <property type="entry name" value="dCMP_cyt_deam_1"/>
    <property type="match status" value="1"/>
</dbReference>
<feature type="region of interest" description="Disordered" evidence="15">
    <location>
        <begin position="260"/>
        <end position="343"/>
    </location>
</feature>
<evidence type="ECO:0000256" key="1">
    <source>
        <dbReference type="ARBA" id="ARBA00002151"/>
    </source>
</evidence>
<dbReference type="Pfam" id="PF01872">
    <property type="entry name" value="RibD_C"/>
    <property type="match status" value="2"/>
</dbReference>
<comment type="similarity">
    <text evidence="5">In the C-terminal section; belongs to the HTP reductase family.</text>
</comment>
<evidence type="ECO:0000256" key="5">
    <source>
        <dbReference type="ARBA" id="ARBA00007417"/>
    </source>
</evidence>
<dbReference type="AlphaFoldDB" id="A0A8G2IWQ4"/>
<dbReference type="EC" id="3.5.4.26" evidence="6"/>
<evidence type="ECO:0000256" key="11">
    <source>
        <dbReference type="ARBA" id="ARBA00022833"/>
    </source>
</evidence>
<evidence type="ECO:0000256" key="14">
    <source>
        <dbReference type="ARBA" id="ARBA00023268"/>
    </source>
</evidence>
<dbReference type="InterPro" id="IPR016193">
    <property type="entry name" value="Cytidine_deaminase-like"/>
</dbReference>
<comment type="function">
    <text evidence="1">Converts 2,5-diamino-6-(ribosylamino)-4(3h)-pyrimidinone 5'-phosphate into 5-amino-6-(ribosylamino)-2,4(1h,3h)-pyrimidinedione 5'-phosphate.</text>
</comment>
<dbReference type="GO" id="GO:0008835">
    <property type="term" value="F:diaminohydroxyphosphoribosylaminopyrimidine deaminase activity"/>
    <property type="evidence" value="ECO:0007669"/>
    <property type="project" value="UniProtKB-EC"/>
</dbReference>
<evidence type="ECO:0000256" key="8">
    <source>
        <dbReference type="ARBA" id="ARBA00019930"/>
    </source>
</evidence>
<evidence type="ECO:0000259" key="16">
    <source>
        <dbReference type="PROSITE" id="PS51747"/>
    </source>
</evidence>
<dbReference type="InterPro" id="IPR016192">
    <property type="entry name" value="APOBEC/CMP_deaminase_Zn-bd"/>
</dbReference>
<keyword evidence="9" id="KW-0686">Riboflavin biosynthesis</keyword>
<protein>
    <recommendedName>
        <fullName evidence="8">Riboflavin biosynthesis protein RibD</fullName>
        <ecNumber evidence="7">1.1.1.193</ecNumber>
        <ecNumber evidence="6">3.5.4.26</ecNumber>
    </recommendedName>
</protein>
<comment type="pathway">
    <text evidence="3">Cofactor biosynthesis; riboflavin biosynthesis; 5-amino-6-(D-ribitylamino)uracil from GTP: step 3/4.</text>
</comment>
<dbReference type="InterPro" id="IPR024072">
    <property type="entry name" value="DHFR-like_dom_sf"/>
</dbReference>
<dbReference type="GO" id="GO:0008270">
    <property type="term" value="F:zinc ion binding"/>
    <property type="evidence" value="ECO:0007669"/>
    <property type="project" value="InterPro"/>
</dbReference>
<keyword evidence="14" id="KW-0511">Multifunctional enzyme</keyword>
<dbReference type="UniPathway" id="UPA00275">
    <property type="reaction ID" value="UER00401"/>
</dbReference>
<evidence type="ECO:0000313" key="17">
    <source>
        <dbReference type="EMBL" id="TBX91871.1"/>
    </source>
</evidence>
<keyword evidence="11" id="KW-0862">Zinc</keyword>
<dbReference type="InterPro" id="IPR004794">
    <property type="entry name" value="Eubact_RibD"/>
</dbReference>
<dbReference type="RefSeq" id="WP_130786724.1">
    <property type="nucleotide sequence ID" value="NZ_SJLU01000009.1"/>
</dbReference>
<keyword evidence="17" id="KW-0378">Hydrolase</keyword>
<dbReference type="CDD" id="cd01284">
    <property type="entry name" value="Riboflavin_deaminase-reductase"/>
    <property type="match status" value="1"/>
</dbReference>
<feature type="domain" description="CMP/dCMP-type deaminase" evidence="16">
    <location>
        <begin position="5"/>
        <end position="127"/>
    </location>
</feature>
<comment type="similarity">
    <text evidence="4">In the N-terminal section; belongs to the cytidine and deoxycytidylate deaminase family.</text>
</comment>
<keyword evidence="10" id="KW-0479">Metal-binding</keyword>
<comment type="pathway">
    <text evidence="2">Cofactor biosynthesis; riboflavin biosynthesis; 5-amino-6-(D-ribitylamino)uracil from GTP: step 2/4.</text>
</comment>
<evidence type="ECO:0000256" key="13">
    <source>
        <dbReference type="ARBA" id="ARBA00023002"/>
    </source>
</evidence>
<comment type="caution">
    <text evidence="17">The sequence shown here is derived from an EMBL/GenBank/DDBJ whole genome shotgun (WGS) entry which is preliminary data.</text>
</comment>
<evidence type="ECO:0000256" key="12">
    <source>
        <dbReference type="ARBA" id="ARBA00022857"/>
    </source>
</evidence>
<sequence length="448" mass="46839">MSITPHDERFMAAAIRLSRWHLGRTATNPSVGCLIVKDGVIVGRAVTALSGRPHAETQALAEASALARGATAYVTLEPCSHHGKTPPCSEALIAYGVARVVISVTDPDPRVSGRGIAMLREAGIEVDAGVLEAEGRHSLAAYLTRQTKNRPYVTLKLAVSADGMIGREGEGQVAITGPLARAQVQALRAETDAILVGIGTAIADDPLLTVRSPGLESQSPIRIVLDPFLALPLTSKLVETARQVPVIVVASEEVWPLSADAEGLPPSALPGYRGRATGLDPSFGPPTRGEIGKERDPNSLDDSSLPATADSGRGASSQPISPPVGEMPGRAEGGIPPTDPTDMDSRRAALEAAGVEVVHCNPYHPEVLLPALATRGISSLLVEGGAKTARLFLKAGLVDRVQLYQAPAVIGERGIESPLDATDIPSGFAHTGTLLFGEDRLDEYERGL</sequence>
<name>A0A8G2IWQ4_RHILV</name>
<dbReference type="GO" id="GO:0008703">
    <property type="term" value="F:5-amino-6-(5-phosphoribosylamino)uracil reductase activity"/>
    <property type="evidence" value="ECO:0007669"/>
    <property type="project" value="UniProtKB-EC"/>
</dbReference>
<keyword evidence="12" id="KW-0521">NADP</keyword>
<dbReference type="PROSITE" id="PS51747">
    <property type="entry name" value="CYT_DCMP_DEAMINASES_2"/>
    <property type="match status" value="1"/>
</dbReference>
<evidence type="ECO:0000256" key="7">
    <source>
        <dbReference type="ARBA" id="ARBA00013173"/>
    </source>
</evidence>
<dbReference type="SUPFAM" id="SSF53927">
    <property type="entry name" value="Cytidine deaminase-like"/>
    <property type="match status" value="1"/>
</dbReference>
<reference evidence="17 18" key="1">
    <citation type="submission" date="2019-02" db="EMBL/GenBank/DDBJ databases">
        <title>The competitiveness to form nodules shapes the capacities of Rhizobium leguminosarum sv viciae communities to promote symbiosis with specific hosts.</title>
        <authorList>
            <person name="Boivin S."/>
            <person name="Lepetit M."/>
        </authorList>
    </citation>
    <scope>NUCLEOTIDE SEQUENCE [LARGE SCALE GENOMIC DNA]</scope>
    <source>
        <strain evidence="17 18">SPF4F3</strain>
    </source>
</reference>
<dbReference type="EMBL" id="SJLU01000009">
    <property type="protein sequence ID" value="TBX91871.1"/>
    <property type="molecule type" value="Genomic_DNA"/>
</dbReference>
<dbReference type="SUPFAM" id="SSF53597">
    <property type="entry name" value="Dihydrofolate reductase-like"/>
    <property type="match status" value="2"/>
</dbReference>
<evidence type="ECO:0000256" key="9">
    <source>
        <dbReference type="ARBA" id="ARBA00022619"/>
    </source>
</evidence>
<dbReference type="Gene3D" id="3.40.140.10">
    <property type="entry name" value="Cytidine Deaminase, domain 2"/>
    <property type="match status" value="1"/>
</dbReference>
<dbReference type="InterPro" id="IPR002734">
    <property type="entry name" value="RibDG_C"/>
</dbReference>
<dbReference type="PANTHER" id="PTHR38011:SF7">
    <property type="entry name" value="2,5-DIAMINO-6-RIBOSYLAMINO-4(3H)-PYRIMIDINONE 5'-PHOSPHATE REDUCTASE"/>
    <property type="match status" value="1"/>
</dbReference>
<dbReference type="PANTHER" id="PTHR38011">
    <property type="entry name" value="DIHYDROFOLATE REDUCTASE FAMILY PROTEIN (AFU_ORTHOLOGUE AFUA_8G06820)"/>
    <property type="match status" value="1"/>
</dbReference>
<dbReference type="InterPro" id="IPR002125">
    <property type="entry name" value="CMP_dCMP_dom"/>
</dbReference>
<dbReference type="InterPro" id="IPR050765">
    <property type="entry name" value="Riboflavin_Biosynth_HTPR"/>
</dbReference>